<comment type="caution">
    <text evidence="2">The sequence shown here is derived from an EMBL/GenBank/DDBJ whole genome shotgun (WGS) entry which is preliminary data.</text>
</comment>
<organism evidence="2 3">
    <name type="scientific">Lysinimonas soli</name>
    <dbReference type="NCBI Taxonomy" id="1074233"/>
    <lineage>
        <taxon>Bacteria</taxon>
        <taxon>Bacillati</taxon>
        <taxon>Actinomycetota</taxon>
        <taxon>Actinomycetes</taxon>
        <taxon>Micrococcales</taxon>
        <taxon>Microbacteriaceae</taxon>
        <taxon>Lysinimonas</taxon>
    </lineage>
</organism>
<evidence type="ECO:0000313" key="2">
    <source>
        <dbReference type="EMBL" id="MFC5502105.1"/>
    </source>
</evidence>
<keyword evidence="3" id="KW-1185">Reference proteome</keyword>
<dbReference type="Proteomes" id="UP001596039">
    <property type="component" value="Unassembled WGS sequence"/>
</dbReference>
<feature type="transmembrane region" description="Helical" evidence="1">
    <location>
        <begin position="27"/>
        <end position="52"/>
    </location>
</feature>
<keyword evidence="1" id="KW-0472">Membrane</keyword>
<gene>
    <name evidence="2" type="ORF">ACFPJ4_07630</name>
</gene>
<keyword evidence="1" id="KW-0812">Transmembrane</keyword>
<name>A0ABW0NQ20_9MICO</name>
<proteinExistence type="predicted"/>
<accession>A0ABW0NQ20</accession>
<reference evidence="3" key="1">
    <citation type="journal article" date="2019" name="Int. J. Syst. Evol. Microbiol.">
        <title>The Global Catalogue of Microorganisms (GCM) 10K type strain sequencing project: providing services to taxonomists for standard genome sequencing and annotation.</title>
        <authorList>
            <consortium name="The Broad Institute Genomics Platform"/>
            <consortium name="The Broad Institute Genome Sequencing Center for Infectious Disease"/>
            <person name="Wu L."/>
            <person name="Ma J."/>
        </authorList>
    </citation>
    <scope>NUCLEOTIDE SEQUENCE [LARGE SCALE GENOMIC DNA]</scope>
    <source>
        <strain evidence="3">CGMCC 4.6997</strain>
    </source>
</reference>
<evidence type="ECO:0000256" key="1">
    <source>
        <dbReference type="SAM" id="Phobius"/>
    </source>
</evidence>
<dbReference type="RefSeq" id="WP_386739808.1">
    <property type="nucleotide sequence ID" value="NZ_JBHSMG010000002.1"/>
</dbReference>
<sequence length="70" mass="7438">MTVEQADPLADLLAAESAPVLRSRYQYVLLLVGGLVTLAMGVVLLLVVVPWVGNLIATLLQKAPLLTTPK</sequence>
<dbReference type="EMBL" id="JBHSMG010000002">
    <property type="protein sequence ID" value="MFC5502105.1"/>
    <property type="molecule type" value="Genomic_DNA"/>
</dbReference>
<keyword evidence="1" id="KW-1133">Transmembrane helix</keyword>
<evidence type="ECO:0000313" key="3">
    <source>
        <dbReference type="Proteomes" id="UP001596039"/>
    </source>
</evidence>
<protein>
    <submittedName>
        <fullName evidence="2">Uncharacterized protein</fullName>
    </submittedName>
</protein>